<reference evidence="2" key="1">
    <citation type="submission" date="2016-10" db="EMBL/GenBank/DDBJ databases">
        <title>Sequence of Gallionella enrichment culture.</title>
        <authorList>
            <person name="Poehlein A."/>
            <person name="Muehling M."/>
            <person name="Daniel R."/>
        </authorList>
    </citation>
    <scope>NUCLEOTIDE SEQUENCE</scope>
</reference>
<accession>A0A1J5PA45</accession>
<dbReference type="EMBL" id="MLJW01005288">
    <property type="protein sequence ID" value="OIQ68473.1"/>
    <property type="molecule type" value="Genomic_DNA"/>
</dbReference>
<comment type="caution">
    <text evidence="2">The sequence shown here is derived from an EMBL/GenBank/DDBJ whole genome shotgun (WGS) entry which is preliminary data.</text>
</comment>
<dbReference type="InterPro" id="IPR001633">
    <property type="entry name" value="EAL_dom"/>
</dbReference>
<dbReference type="InterPro" id="IPR035919">
    <property type="entry name" value="EAL_sf"/>
</dbReference>
<protein>
    <submittedName>
        <fullName evidence="2">Phytochrome-like protein cph2</fullName>
    </submittedName>
</protein>
<dbReference type="Gene3D" id="3.20.20.450">
    <property type="entry name" value="EAL domain"/>
    <property type="match status" value="1"/>
</dbReference>
<feature type="domain" description="EAL" evidence="1">
    <location>
        <begin position="1"/>
        <end position="189"/>
    </location>
</feature>
<proteinExistence type="predicted"/>
<dbReference type="AlphaFoldDB" id="A0A1J5PA45"/>
<sequence length="200" mass="21851">MGEWVINTALAQMRLWQTQGLQLPVSVNIGARQLQQDDFPGHLSQWLASYPDIAPGQLQLEVLETSALEDLSKVSAAMTACQDLGVHFALDDFGTGYSSLTYLRRLPARTLKIDQSFVRDMLEDPNDLAIVTGVIALAKTFGRSVIAEGVETAAHGKMLLSIGCELAQGYGIARPMPAQALPVWVNNWQLNVPFGHVVYT</sequence>
<dbReference type="GO" id="GO:0071111">
    <property type="term" value="F:cyclic-guanylate-specific phosphodiesterase activity"/>
    <property type="evidence" value="ECO:0007669"/>
    <property type="project" value="InterPro"/>
</dbReference>
<dbReference type="PROSITE" id="PS50883">
    <property type="entry name" value="EAL"/>
    <property type="match status" value="1"/>
</dbReference>
<dbReference type="SMART" id="SM00052">
    <property type="entry name" value="EAL"/>
    <property type="match status" value="1"/>
</dbReference>
<dbReference type="PANTHER" id="PTHR33121">
    <property type="entry name" value="CYCLIC DI-GMP PHOSPHODIESTERASE PDEF"/>
    <property type="match status" value="1"/>
</dbReference>
<dbReference type="PANTHER" id="PTHR33121:SF70">
    <property type="entry name" value="SIGNALING PROTEIN YKOW"/>
    <property type="match status" value="1"/>
</dbReference>
<dbReference type="CDD" id="cd01948">
    <property type="entry name" value="EAL"/>
    <property type="match status" value="1"/>
</dbReference>
<gene>
    <name evidence="2" type="primary">cph2_94</name>
    <name evidence="2" type="ORF">GALL_499350</name>
</gene>
<name>A0A1J5PA45_9ZZZZ</name>
<dbReference type="Pfam" id="PF00563">
    <property type="entry name" value="EAL"/>
    <property type="match status" value="1"/>
</dbReference>
<evidence type="ECO:0000259" key="1">
    <source>
        <dbReference type="PROSITE" id="PS50883"/>
    </source>
</evidence>
<dbReference type="InterPro" id="IPR050706">
    <property type="entry name" value="Cyclic-di-GMP_PDE-like"/>
</dbReference>
<dbReference type="SUPFAM" id="SSF141868">
    <property type="entry name" value="EAL domain-like"/>
    <property type="match status" value="1"/>
</dbReference>
<evidence type="ECO:0000313" key="2">
    <source>
        <dbReference type="EMBL" id="OIQ68473.1"/>
    </source>
</evidence>
<organism evidence="2">
    <name type="scientific">mine drainage metagenome</name>
    <dbReference type="NCBI Taxonomy" id="410659"/>
    <lineage>
        <taxon>unclassified sequences</taxon>
        <taxon>metagenomes</taxon>
        <taxon>ecological metagenomes</taxon>
    </lineage>
</organism>